<comment type="cofactor">
    <cofactor evidence="1">
        <name>Zn(2+)</name>
        <dbReference type="ChEBI" id="CHEBI:29105"/>
    </cofactor>
</comment>
<dbReference type="Pfam" id="PF07687">
    <property type="entry name" value="M20_dimer"/>
    <property type="match status" value="1"/>
</dbReference>
<dbReference type="AlphaFoldDB" id="A0A2C8Z379"/>
<dbReference type="InterPro" id="IPR001261">
    <property type="entry name" value="ArgE/DapE_CS"/>
</dbReference>
<evidence type="ECO:0000256" key="3">
    <source>
        <dbReference type="ARBA" id="ARBA00022801"/>
    </source>
</evidence>
<keyword evidence="3" id="KW-0378">Hydrolase</keyword>
<evidence type="ECO:0000313" key="7">
    <source>
        <dbReference type="Proteomes" id="UP000219440"/>
    </source>
</evidence>
<dbReference type="GO" id="GO:0016787">
    <property type="term" value="F:hydrolase activity"/>
    <property type="evidence" value="ECO:0007669"/>
    <property type="project" value="UniProtKB-KW"/>
</dbReference>
<accession>A0A2C8Z379</accession>
<dbReference type="Gene3D" id="3.30.70.360">
    <property type="match status" value="1"/>
</dbReference>
<keyword evidence="7" id="KW-1185">Reference proteome</keyword>
<dbReference type="InterPro" id="IPR002933">
    <property type="entry name" value="Peptidase_M20"/>
</dbReference>
<proteinExistence type="predicted"/>
<feature type="domain" description="Peptidase M20 dimerisation" evidence="5">
    <location>
        <begin position="217"/>
        <end position="322"/>
    </location>
</feature>
<evidence type="ECO:0000256" key="1">
    <source>
        <dbReference type="ARBA" id="ARBA00001947"/>
    </source>
</evidence>
<evidence type="ECO:0000256" key="4">
    <source>
        <dbReference type="ARBA" id="ARBA00022833"/>
    </source>
</evidence>
<reference evidence="6 7" key="1">
    <citation type="submission" date="2017-09" db="EMBL/GenBank/DDBJ databases">
        <authorList>
            <person name="Ehlers B."/>
            <person name="Leendertz F.H."/>
        </authorList>
    </citation>
    <scope>NUCLEOTIDE SEQUENCE [LARGE SCALE GENOMIC DNA]</scope>
    <source>
        <strain evidence="6 7">CGMCC 1.05381</strain>
    </source>
</reference>
<name>A0A2C8Z379_9MICO</name>
<keyword evidence="2" id="KW-0479">Metal-binding</keyword>
<protein>
    <submittedName>
        <fullName evidence="6">Acetylornithine deacetylase</fullName>
    </submittedName>
</protein>
<keyword evidence="4" id="KW-0862">Zinc</keyword>
<dbReference type="SUPFAM" id="SSF53187">
    <property type="entry name" value="Zn-dependent exopeptidases"/>
    <property type="match status" value="1"/>
</dbReference>
<dbReference type="PROSITE" id="PS00758">
    <property type="entry name" value="ARGE_DAPE_CPG2_1"/>
    <property type="match status" value="1"/>
</dbReference>
<dbReference type="EMBL" id="OCST01000002">
    <property type="protein sequence ID" value="SOE58018.1"/>
    <property type="molecule type" value="Genomic_DNA"/>
</dbReference>
<dbReference type="Proteomes" id="UP000219440">
    <property type="component" value="Unassembled WGS sequence"/>
</dbReference>
<evidence type="ECO:0000256" key="2">
    <source>
        <dbReference type="ARBA" id="ARBA00022723"/>
    </source>
</evidence>
<dbReference type="InterPro" id="IPR036264">
    <property type="entry name" value="Bact_exopeptidase_dim_dom"/>
</dbReference>
<dbReference type="InterPro" id="IPR011650">
    <property type="entry name" value="Peptidase_M20_dimer"/>
</dbReference>
<dbReference type="InterPro" id="IPR050072">
    <property type="entry name" value="Peptidase_M20A"/>
</dbReference>
<dbReference type="SUPFAM" id="SSF55031">
    <property type="entry name" value="Bacterial exopeptidase dimerisation domain"/>
    <property type="match status" value="1"/>
</dbReference>
<gene>
    <name evidence="6" type="ORF">SAMN06296378_0710</name>
</gene>
<dbReference type="GO" id="GO:0046872">
    <property type="term" value="F:metal ion binding"/>
    <property type="evidence" value="ECO:0007669"/>
    <property type="project" value="UniProtKB-KW"/>
</dbReference>
<organism evidence="6 7">
    <name type="scientific">Salinibacterium xinjiangense</name>
    <dbReference type="NCBI Taxonomy" id="386302"/>
    <lineage>
        <taxon>Bacteria</taxon>
        <taxon>Bacillati</taxon>
        <taxon>Actinomycetota</taxon>
        <taxon>Actinomycetes</taxon>
        <taxon>Micrococcales</taxon>
        <taxon>Microbacteriaceae</taxon>
        <taxon>Salinibacterium</taxon>
    </lineage>
</organism>
<dbReference type="Pfam" id="PF01546">
    <property type="entry name" value="Peptidase_M20"/>
    <property type="match status" value="1"/>
</dbReference>
<dbReference type="PANTHER" id="PTHR43808">
    <property type="entry name" value="ACETYLORNITHINE DEACETYLASE"/>
    <property type="match status" value="1"/>
</dbReference>
<dbReference type="PANTHER" id="PTHR43808:SF25">
    <property type="entry name" value="PEPTIDASE M20 DIMERISATION DOMAIN-CONTAINING PROTEIN"/>
    <property type="match status" value="1"/>
</dbReference>
<sequence length="446" mass="46887">MSDISPSTKADSMAALDHAIVARSAEALSLLARLVEAPSVVGSEQAALLEFESACRSLGLQTRRLPFPNGPVDDSRAGVAPDASLVTLDRFQVLATTAGSSDHMTLLLNGHMDVVPAETPDIWTSAPFTAEQRDGRLFGRGAGDMKAGFAVGYLALAAVLDTSPDIFDGRSLGFLAVIEEECTGNGTLSSIVDHGVIADEVIVLEPSDGGILIGGVGVLWIDVDVIARSSHAFSAHESPNAIDLALRVVRGLEEWAHHLLETDPDPSLTEADSPYNVNVGRLTAGDWTSTSPSTARLSVRCGYPRSWSADRAEREVRAVITRVTIGDPDYPQAPLVRPSGLRAEGYALGGDHPLVRDLAAAHLDALGIAPNTFSLGSTTDARIYVNDFATPAVCYGATAYDMHGIDESVDLASIASAAQALARFILMRFTADTPSDSIAADVSAAR</sequence>
<evidence type="ECO:0000313" key="6">
    <source>
        <dbReference type="EMBL" id="SOE58018.1"/>
    </source>
</evidence>
<evidence type="ECO:0000259" key="5">
    <source>
        <dbReference type="Pfam" id="PF07687"/>
    </source>
</evidence>
<dbReference type="Gene3D" id="3.40.630.10">
    <property type="entry name" value="Zn peptidases"/>
    <property type="match status" value="1"/>
</dbReference>